<accession>A0AAD7NC27</accession>
<organism evidence="2 3">
    <name type="scientific">Mycena metata</name>
    <dbReference type="NCBI Taxonomy" id="1033252"/>
    <lineage>
        <taxon>Eukaryota</taxon>
        <taxon>Fungi</taxon>
        <taxon>Dikarya</taxon>
        <taxon>Basidiomycota</taxon>
        <taxon>Agaricomycotina</taxon>
        <taxon>Agaricomycetes</taxon>
        <taxon>Agaricomycetidae</taxon>
        <taxon>Agaricales</taxon>
        <taxon>Marasmiineae</taxon>
        <taxon>Mycenaceae</taxon>
        <taxon>Mycena</taxon>
    </lineage>
</organism>
<sequence>MSSLPRAPNVFLPPAPNVFLPRTPNVFPPPPPTSPPPPPPPPTSSSPAPQRLPHTVAPTSATPHVKHFLPALALPPSFYSTPARLLALTPSPDRRPAWPNPPTGRRVRALAPGGFVRG</sequence>
<reference evidence="2" key="1">
    <citation type="submission" date="2023-03" db="EMBL/GenBank/DDBJ databases">
        <title>Massive genome expansion in bonnet fungi (Mycena s.s.) driven by repeated elements and novel gene families across ecological guilds.</title>
        <authorList>
            <consortium name="Lawrence Berkeley National Laboratory"/>
            <person name="Harder C.B."/>
            <person name="Miyauchi S."/>
            <person name="Viragh M."/>
            <person name="Kuo A."/>
            <person name="Thoen E."/>
            <person name="Andreopoulos B."/>
            <person name="Lu D."/>
            <person name="Skrede I."/>
            <person name="Drula E."/>
            <person name="Henrissat B."/>
            <person name="Morin E."/>
            <person name="Kohler A."/>
            <person name="Barry K."/>
            <person name="LaButti K."/>
            <person name="Morin E."/>
            <person name="Salamov A."/>
            <person name="Lipzen A."/>
            <person name="Mereny Z."/>
            <person name="Hegedus B."/>
            <person name="Baldrian P."/>
            <person name="Stursova M."/>
            <person name="Weitz H."/>
            <person name="Taylor A."/>
            <person name="Grigoriev I.V."/>
            <person name="Nagy L.G."/>
            <person name="Martin F."/>
            <person name="Kauserud H."/>
        </authorList>
    </citation>
    <scope>NUCLEOTIDE SEQUENCE</scope>
    <source>
        <strain evidence="2">CBHHK182m</strain>
    </source>
</reference>
<feature type="region of interest" description="Disordered" evidence="1">
    <location>
        <begin position="1"/>
        <end position="60"/>
    </location>
</feature>
<dbReference type="EMBL" id="JARKIB010000052">
    <property type="protein sequence ID" value="KAJ7754449.1"/>
    <property type="molecule type" value="Genomic_DNA"/>
</dbReference>
<evidence type="ECO:0000313" key="2">
    <source>
        <dbReference type="EMBL" id="KAJ7754449.1"/>
    </source>
</evidence>
<name>A0AAD7NC27_9AGAR</name>
<keyword evidence="3" id="KW-1185">Reference proteome</keyword>
<comment type="caution">
    <text evidence="2">The sequence shown here is derived from an EMBL/GenBank/DDBJ whole genome shotgun (WGS) entry which is preliminary data.</text>
</comment>
<evidence type="ECO:0000313" key="3">
    <source>
        <dbReference type="Proteomes" id="UP001215598"/>
    </source>
</evidence>
<feature type="region of interest" description="Disordered" evidence="1">
    <location>
        <begin position="89"/>
        <end position="118"/>
    </location>
</feature>
<feature type="compositionally biased region" description="Pro residues" evidence="1">
    <location>
        <begin position="26"/>
        <end position="44"/>
    </location>
</feature>
<dbReference type="AlphaFoldDB" id="A0AAD7NC27"/>
<gene>
    <name evidence="2" type="ORF">B0H16DRAFT_1722627</name>
</gene>
<proteinExistence type="predicted"/>
<protein>
    <submittedName>
        <fullName evidence="2">Uncharacterized protein</fullName>
    </submittedName>
</protein>
<dbReference type="Proteomes" id="UP001215598">
    <property type="component" value="Unassembled WGS sequence"/>
</dbReference>
<evidence type="ECO:0000256" key="1">
    <source>
        <dbReference type="SAM" id="MobiDB-lite"/>
    </source>
</evidence>